<feature type="non-terminal residue" evidence="2">
    <location>
        <position position="1"/>
    </location>
</feature>
<dbReference type="EMBL" id="JACOME010000010">
    <property type="protein sequence ID" value="MBC3848069.1"/>
    <property type="molecule type" value="Genomic_DNA"/>
</dbReference>
<feature type="non-terminal residue" evidence="2">
    <location>
        <position position="1006"/>
    </location>
</feature>
<dbReference type="Proteomes" id="UP000607435">
    <property type="component" value="Unassembled WGS sequence"/>
</dbReference>
<dbReference type="NCBIfam" id="TIGR04131">
    <property type="entry name" value="Bac_Flav_CTERM"/>
    <property type="match status" value="1"/>
</dbReference>
<organism evidence="2 3">
    <name type="scientific">Winogradskyella echinorum</name>
    <dbReference type="NCBI Taxonomy" id="538189"/>
    <lineage>
        <taxon>Bacteria</taxon>
        <taxon>Pseudomonadati</taxon>
        <taxon>Bacteroidota</taxon>
        <taxon>Flavobacteriia</taxon>
        <taxon>Flavobacteriales</taxon>
        <taxon>Flavobacteriaceae</taxon>
        <taxon>Winogradskyella</taxon>
    </lineage>
</organism>
<keyword evidence="3" id="KW-1185">Reference proteome</keyword>
<reference evidence="2 3" key="1">
    <citation type="submission" date="2020-08" db="EMBL/GenBank/DDBJ databases">
        <title>Winogradskyella ouciana sp. nov., isolated from the hadal seawater of the Mariana Trench.</title>
        <authorList>
            <person name="He X."/>
        </authorList>
    </citation>
    <scope>NUCLEOTIDE SEQUENCE [LARGE SCALE GENOMIC DNA]</scope>
    <source>
        <strain evidence="2 3">KCTC 22026</strain>
    </source>
</reference>
<name>A0ABR6Y5S2_9FLAO</name>
<feature type="region of interest" description="Disordered" evidence="1">
    <location>
        <begin position="420"/>
        <end position="441"/>
    </location>
</feature>
<dbReference type="Pfam" id="PF13585">
    <property type="entry name" value="CHU_C"/>
    <property type="match status" value="1"/>
</dbReference>
<accession>A0ABR6Y5S2</accession>
<evidence type="ECO:0000256" key="1">
    <source>
        <dbReference type="SAM" id="MobiDB-lite"/>
    </source>
</evidence>
<evidence type="ECO:0000313" key="3">
    <source>
        <dbReference type="Proteomes" id="UP000607435"/>
    </source>
</evidence>
<sequence length="1006" mass="108570">TEMDLSLKNAEITGNNPNYSVSYYETQANADSETDPLPTLYTNTSNGQIIYARVEDIGTGCYDTTTLELIVQQAPIAFTPSPLYYCDPDNDGIGVFTLTDANNEITGGAPGLMVTYHENYINADNNVDAIDTTINYNNIEPNTQILYARVESATITTDCATIVALELIVEHTPQLVAPTPLEVCDDISADGFANFDLTSRSLEILNGQDPIQYEISFYETQGNAASASNAIVSPTSYTNTTAFNQFLWVRVEDNTTTSGCYKLINLELIVNPLPVLVTPSPLELCDVNNPGDGQEGFILEEADAEILNGQGGVSLTYYETQLDADNATNPIESPYVNTSNAQTIFVRAENNDTGCYNTVTLTLRVEPIPTPTPSDQLPDMELCDDVNTGDGVEVFDLTEQETLILNGESGVTPTYHETEADAESGSNAIADPTQYTNTNTDTPSQQIYVRVTNDVTGCYTLVDFAIIVHPLPEVVAVTDFIQCELNTDGFDSFDLTTKDEEVLNGQDPSQFIVSYHATVADAASGMNGLVSPYTNQSNPQQIFVTITNNVTGCSISTQSFNIQVDEAAEANSDMNPILYETCDDNMETDGDPSNDSAQFDLATQADQVLDGQDPASYIVTYYATEVDANLNVNPLPTLYENVTNPQVIYARVDNNTLSVIPIALDVTALTTGLDLDGNGTIDTYDTNADGVFDLVDVDGDGLSDAIDANADGIAEYVDIDGDGIGDPVDLNNDGVFDNEQDGSICYAVAPLTLQVNPLPEFDLADSYILCIDTNGTEILDPLVLDTGLSETAYSFEWSYNGTVLASEIGSTLMPTQGGTYSVTVTDMSTSTVTNCSNTDTTEVIESAPPSLEVNLVTQAFADNSVIEALATGIGVYEYSLDGGPWQDEGIFSNVSSGTHEVTARDKNGCGITSASIFVIDYPAYFTPNGDGNHDTWNIPGIGSSAKIYIFDRYGKLLKQISPTGSGWNGTFNGNLMPTSDYWFTVEYDEPLTGNRKEFKAHFTLKR</sequence>
<evidence type="ECO:0000313" key="2">
    <source>
        <dbReference type="EMBL" id="MBC3848069.1"/>
    </source>
</evidence>
<protein>
    <submittedName>
        <fullName evidence="2">T9SS type B sorting domain-containing protein</fullName>
    </submittedName>
</protein>
<gene>
    <name evidence="2" type="ORF">H6H04_16885</name>
</gene>
<dbReference type="InterPro" id="IPR026341">
    <property type="entry name" value="T9SS_type_B"/>
</dbReference>
<dbReference type="RefSeq" id="WP_186847172.1">
    <property type="nucleotide sequence ID" value="NZ_JACOME010000010.1"/>
</dbReference>
<proteinExistence type="predicted"/>
<comment type="caution">
    <text evidence="2">The sequence shown here is derived from an EMBL/GenBank/DDBJ whole genome shotgun (WGS) entry which is preliminary data.</text>
</comment>